<dbReference type="Pfam" id="PF07508">
    <property type="entry name" value="Recombinase"/>
    <property type="match status" value="1"/>
</dbReference>
<dbReference type="Gene3D" id="3.90.1750.20">
    <property type="entry name" value="Putative Large Serine Recombinase, Chain B, Domain 2"/>
    <property type="match status" value="1"/>
</dbReference>
<name>C0FSS8_9FIRM</name>
<evidence type="ECO:0000313" key="3">
    <source>
        <dbReference type="Proteomes" id="UP000003561"/>
    </source>
</evidence>
<evidence type="ECO:0000313" key="2">
    <source>
        <dbReference type="EMBL" id="EEG94338.1"/>
    </source>
</evidence>
<protein>
    <submittedName>
        <fullName evidence="2">Recombinase</fullName>
    </submittedName>
</protein>
<comment type="caution">
    <text evidence="2">The sequence shown here is derived from an EMBL/GenBank/DDBJ whole genome shotgun (WGS) entry which is preliminary data.</text>
</comment>
<accession>C0FSS8</accession>
<dbReference type="AlphaFoldDB" id="C0FSS8"/>
<sequence length="240" mass="28286">MITTSRFLGYDKNEYGDLIVNRKEAEIVSLTFDLYLLNVGSSRIGELLDYMGVKTVTGTTWESGTINGMLCNEKYKGDFHLQKYYTPENKRNHTRKNSGEVQSYYISENHEPIVSPEIWEKVQEVREQRKRDRNIGQDSTMKFQNRYPLSGMLICPYCGKTLRRRQVYKKKIQWLCSTYIEKGVKTCKGIRIDDAELQGLNITEQTVIEEVVKKWQEALLLYQQSRFRLRNQEQHSQCRN</sequence>
<proteinExistence type="predicted"/>
<dbReference type="Pfam" id="PF13408">
    <property type="entry name" value="Zn_ribbon_recom"/>
    <property type="match status" value="1"/>
</dbReference>
<dbReference type="PROSITE" id="PS51737">
    <property type="entry name" value="RECOMBINASE_DNA_BIND"/>
    <property type="match status" value="1"/>
</dbReference>
<dbReference type="EMBL" id="ACFY01000069">
    <property type="protein sequence ID" value="EEG94338.1"/>
    <property type="molecule type" value="Genomic_DNA"/>
</dbReference>
<dbReference type="GO" id="GO:0000150">
    <property type="term" value="F:DNA strand exchange activity"/>
    <property type="evidence" value="ECO:0007669"/>
    <property type="project" value="InterPro"/>
</dbReference>
<reference evidence="2 3" key="2">
    <citation type="submission" date="2009-03" db="EMBL/GenBank/DDBJ databases">
        <title>Draft genome sequence of Roseburia inulinivorans (DSM 16841).</title>
        <authorList>
            <person name="Sudarsanam P."/>
            <person name="Ley R."/>
            <person name="Guruge J."/>
            <person name="Turnbaugh P.J."/>
            <person name="Mahowald M."/>
            <person name="Liep D."/>
            <person name="Gordon J."/>
        </authorList>
    </citation>
    <scope>NUCLEOTIDE SEQUENCE [LARGE SCALE GENOMIC DNA]</scope>
    <source>
        <strain evidence="2 3">DSM 16841</strain>
    </source>
</reference>
<gene>
    <name evidence="2" type="ORF">ROSEINA2194_01794</name>
</gene>
<dbReference type="Proteomes" id="UP000003561">
    <property type="component" value="Unassembled WGS sequence"/>
</dbReference>
<evidence type="ECO:0000259" key="1">
    <source>
        <dbReference type="PROSITE" id="PS51737"/>
    </source>
</evidence>
<dbReference type="InterPro" id="IPR050639">
    <property type="entry name" value="SSR_resolvase"/>
</dbReference>
<dbReference type="PANTHER" id="PTHR30461:SF24">
    <property type="entry name" value="SITE-SPECIFIC INTEGRASE_RESOLVASE-RELATED"/>
    <property type="match status" value="1"/>
</dbReference>
<dbReference type="InterPro" id="IPR025827">
    <property type="entry name" value="Zn_ribbon_recom_dom"/>
</dbReference>
<dbReference type="eggNOG" id="COG1961">
    <property type="taxonomic scope" value="Bacteria"/>
</dbReference>
<reference evidence="2 3" key="1">
    <citation type="submission" date="2009-02" db="EMBL/GenBank/DDBJ databases">
        <authorList>
            <person name="Fulton L."/>
            <person name="Clifton S."/>
            <person name="Fulton B."/>
            <person name="Xu J."/>
            <person name="Minx P."/>
            <person name="Pepin K.H."/>
            <person name="Johnson M."/>
            <person name="Bhonagiri V."/>
            <person name="Nash W.E."/>
            <person name="Mardis E.R."/>
            <person name="Wilson R.K."/>
        </authorList>
    </citation>
    <scope>NUCLEOTIDE SEQUENCE [LARGE SCALE GENOMIC DNA]</scope>
    <source>
        <strain evidence="2 3">DSM 16841</strain>
    </source>
</reference>
<dbReference type="InterPro" id="IPR038109">
    <property type="entry name" value="DNA_bind_recomb_sf"/>
</dbReference>
<dbReference type="InterPro" id="IPR011109">
    <property type="entry name" value="DNA_bind_recombinase_dom"/>
</dbReference>
<feature type="domain" description="Recombinase" evidence="1">
    <location>
        <begin position="7"/>
        <end position="132"/>
    </location>
</feature>
<dbReference type="GO" id="GO:0003677">
    <property type="term" value="F:DNA binding"/>
    <property type="evidence" value="ECO:0007669"/>
    <property type="project" value="InterPro"/>
</dbReference>
<organism evidence="2 3">
    <name type="scientific">Roseburia inulinivorans DSM 16841</name>
    <dbReference type="NCBI Taxonomy" id="622312"/>
    <lineage>
        <taxon>Bacteria</taxon>
        <taxon>Bacillati</taxon>
        <taxon>Bacillota</taxon>
        <taxon>Clostridia</taxon>
        <taxon>Lachnospirales</taxon>
        <taxon>Lachnospiraceae</taxon>
        <taxon>Roseburia</taxon>
    </lineage>
</organism>
<dbReference type="PANTHER" id="PTHR30461">
    <property type="entry name" value="DNA-INVERTASE FROM LAMBDOID PROPHAGE"/>
    <property type="match status" value="1"/>
</dbReference>